<evidence type="ECO:0000259" key="5">
    <source>
        <dbReference type="PROSITE" id="PS50109"/>
    </source>
</evidence>
<dbReference type="Pfam" id="PF08448">
    <property type="entry name" value="PAS_4"/>
    <property type="match status" value="1"/>
</dbReference>
<dbReference type="Gene3D" id="1.10.287.130">
    <property type="match status" value="1"/>
</dbReference>
<evidence type="ECO:0000256" key="2">
    <source>
        <dbReference type="ARBA" id="ARBA00012438"/>
    </source>
</evidence>
<dbReference type="InterPro" id="IPR001610">
    <property type="entry name" value="PAC"/>
</dbReference>
<name>A0A6P2CWM1_9BACT</name>
<feature type="domain" description="Response regulatory" evidence="6">
    <location>
        <begin position="8"/>
        <end position="123"/>
    </location>
</feature>
<gene>
    <name evidence="9" type="ORF">SOIL9_47170</name>
</gene>
<dbReference type="GO" id="GO:0000155">
    <property type="term" value="F:phosphorelay sensor kinase activity"/>
    <property type="evidence" value="ECO:0007669"/>
    <property type="project" value="InterPro"/>
</dbReference>
<dbReference type="InterPro" id="IPR001789">
    <property type="entry name" value="Sig_transdc_resp-reg_receiver"/>
</dbReference>
<dbReference type="PROSITE" id="PS50112">
    <property type="entry name" value="PAS"/>
    <property type="match status" value="2"/>
</dbReference>
<evidence type="ECO:0000313" key="10">
    <source>
        <dbReference type="Proteomes" id="UP000464178"/>
    </source>
</evidence>
<dbReference type="Gene3D" id="2.10.70.100">
    <property type="match status" value="1"/>
</dbReference>
<reference evidence="9 10" key="1">
    <citation type="submission" date="2019-05" db="EMBL/GenBank/DDBJ databases">
        <authorList>
            <consortium name="Science for Life Laboratories"/>
        </authorList>
    </citation>
    <scope>NUCLEOTIDE SEQUENCE [LARGE SCALE GENOMIC DNA]</scope>
    <source>
        <strain evidence="9">Soil9</strain>
    </source>
</reference>
<comment type="catalytic activity">
    <reaction evidence="1">
        <text>ATP + protein L-histidine = ADP + protein N-phospho-L-histidine.</text>
        <dbReference type="EC" id="2.7.13.3"/>
    </reaction>
</comment>
<feature type="domain" description="PAS" evidence="7">
    <location>
        <begin position="136"/>
        <end position="190"/>
    </location>
</feature>
<evidence type="ECO:0000259" key="7">
    <source>
        <dbReference type="PROSITE" id="PS50112"/>
    </source>
</evidence>
<evidence type="ECO:0000256" key="4">
    <source>
        <dbReference type="PROSITE-ProRule" id="PRU00169"/>
    </source>
</evidence>
<proteinExistence type="predicted"/>
<dbReference type="PROSITE" id="PS50113">
    <property type="entry name" value="PAC"/>
    <property type="match status" value="2"/>
</dbReference>
<feature type="domain" description="Histidine kinase" evidence="5">
    <location>
        <begin position="512"/>
        <end position="735"/>
    </location>
</feature>
<accession>A0A6P2CWM1</accession>
<dbReference type="InterPro" id="IPR003594">
    <property type="entry name" value="HATPase_dom"/>
</dbReference>
<dbReference type="PRINTS" id="PR00344">
    <property type="entry name" value="BCTRLSENSOR"/>
</dbReference>
<dbReference type="Pfam" id="PF00072">
    <property type="entry name" value="Response_reg"/>
    <property type="match status" value="2"/>
</dbReference>
<dbReference type="NCBIfam" id="TIGR00229">
    <property type="entry name" value="sensory_box"/>
    <property type="match status" value="2"/>
</dbReference>
<dbReference type="InterPro" id="IPR013655">
    <property type="entry name" value="PAS_fold_3"/>
</dbReference>
<dbReference type="PANTHER" id="PTHR43065">
    <property type="entry name" value="SENSOR HISTIDINE KINASE"/>
    <property type="match status" value="1"/>
</dbReference>
<evidence type="ECO:0000256" key="3">
    <source>
        <dbReference type="ARBA" id="ARBA00022553"/>
    </source>
</evidence>
<dbReference type="InterPro" id="IPR011006">
    <property type="entry name" value="CheY-like_superfamily"/>
</dbReference>
<dbReference type="SUPFAM" id="SSF55874">
    <property type="entry name" value="ATPase domain of HSP90 chaperone/DNA topoisomerase II/histidine kinase"/>
    <property type="match status" value="1"/>
</dbReference>
<dbReference type="SUPFAM" id="SSF52172">
    <property type="entry name" value="CheY-like"/>
    <property type="match status" value="2"/>
</dbReference>
<dbReference type="InterPro" id="IPR036890">
    <property type="entry name" value="HATPase_C_sf"/>
</dbReference>
<dbReference type="InterPro" id="IPR000700">
    <property type="entry name" value="PAS-assoc_C"/>
</dbReference>
<feature type="domain" description="PAS" evidence="7">
    <location>
        <begin position="257"/>
        <end position="301"/>
    </location>
</feature>
<sequence length="871" mass="94601">MTATLTTTVLIVEDDPGIAELERVRLEEAGYDVQIAYTTEEALLTVGRGEVDLVLLDYRLPGDLNGLEFYARVKESGYDLPVILVTGFGNEATVIQAMRVGIRDFVTKSLEYLDYLPEAVARVLRQVGTERRLVESEALLAGVIESAKDALIVIGADRRVSLFNPAAERMFGCAMEDALGQLITDFIPDELQPASSDADDAGADFVSRRLRTGAEGVRASGERFPLEASVSRGQADGRRFYTLVVRDITERKRAEDAQKLFRALIDRATDSIEVIDPRTGRFLDVNETACATYGYTRAEFLALSASATDTRPLAELIADWHRADGQIIESVHRRKNGSTFPVEVSLNFVDLDREYLVAVVRDVTERKRAGEALRRSEALLRRAESMAHVAGWVYELASESYVSSEEGALIYGCAPGTHAAGLMTARAHPDDRPDLESALREARVGVPFAIEHRVVVEGQVKWVSVRGEPEIGADGRVVRVIGVTQDVTARRHLEDQFRQAQKMEAFGQLAGGVAHDFNNLLTVINGYSELALAQLPSANPMREDIAAVRDAGERAAGLTSQLLSFSRRARLEPQVLDPNAVVGDTGKMLRRLIGENISLTTTLDPAVHRVRVDPGQMGQILINLAVNARDAMPDGGQLTIETQNVELDGEYARVHHGTTGGHHVMIAVTDTGTGMPPDVKARIFEPFFTTKGVGKGTGLGLATVYGIVKQSGGHVEVYSEVGVGTSFKVYLPAVGDVSEDTNAAPAEVRGGTESVLLVEDQADVRKFGQQVLRGYGYTVLAAANGKDAARVLEDQPVVDILVTDVVMPGANGRELAESLKVRYPGLKVLFLSGYTDDAVIRHGILGTGDSFLQKPFTPSALARKVREILDR</sequence>
<dbReference type="Pfam" id="PF02518">
    <property type="entry name" value="HATPase_c"/>
    <property type="match status" value="1"/>
</dbReference>
<evidence type="ECO:0000259" key="8">
    <source>
        <dbReference type="PROSITE" id="PS50113"/>
    </source>
</evidence>
<dbReference type="InterPro" id="IPR005467">
    <property type="entry name" value="His_kinase_dom"/>
</dbReference>
<feature type="modified residue" description="4-aspartylphosphate" evidence="4">
    <location>
        <position position="57"/>
    </location>
</feature>
<dbReference type="CDD" id="cd00130">
    <property type="entry name" value="PAS"/>
    <property type="match status" value="3"/>
</dbReference>
<dbReference type="PROSITE" id="PS50109">
    <property type="entry name" value="HIS_KIN"/>
    <property type="match status" value="1"/>
</dbReference>
<dbReference type="PANTHER" id="PTHR43065:SF42">
    <property type="entry name" value="TWO-COMPONENT SENSOR PPRA"/>
    <property type="match status" value="1"/>
</dbReference>
<dbReference type="SMART" id="SM00086">
    <property type="entry name" value="PAC"/>
    <property type="match status" value="3"/>
</dbReference>
<keyword evidence="3 4" id="KW-0597">Phosphoprotein</keyword>
<evidence type="ECO:0000259" key="6">
    <source>
        <dbReference type="PROSITE" id="PS50110"/>
    </source>
</evidence>
<dbReference type="PROSITE" id="PS50110">
    <property type="entry name" value="RESPONSE_REGULATORY"/>
    <property type="match status" value="2"/>
</dbReference>
<feature type="modified residue" description="4-aspartylphosphate" evidence="4">
    <location>
        <position position="804"/>
    </location>
</feature>
<dbReference type="CDD" id="cd00156">
    <property type="entry name" value="REC"/>
    <property type="match status" value="1"/>
</dbReference>
<keyword evidence="9" id="KW-0418">Kinase</keyword>
<feature type="domain" description="Response regulatory" evidence="6">
    <location>
        <begin position="754"/>
        <end position="869"/>
    </location>
</feature>
<dbReference type="SUPFAM" id="SSF47384">
    <property type="entry name" value="Homodimeric domain of signal transducing histidine kinase"/>
    <property type="match status" value="1"/>
</dbReference>
<feature type="domain" description="PAC" evidence="8">
    <location>
        <begin position="326"/>
        <end position="375"/>
    </location>
</feature>
<feature type="domain" description="PAC" evidence="8">
    <location>
        <begin position="444"/>
        <end position="499"/>
    </location>
</feature>
<keyword evidence="10" id="KW-1185">Reference proteome</keyword>
<dbReference type="Gene3D" id="3.40.50.2300">
    <property type="match status" value="2"/>
</dbReference>
<dbReference type="Pfam" id="PF00512">
    <property type="entry name" value="HisKA"/>
    <property type="match status" value="1"/>
</dbReference>
<dbReference type="KEGG" id="gms:SOIL9_47170"/>
<keyword evidence="9" id="KW-0808">Transferase</keyword>
<dbReference type="EMBL" id="LR593886">
    <property type="protein sequence ID" value="VTR92997.1"/>
    <property type="molecule type" value="Genomic_DNA"/>
</dbReference>
<evidence type="ECO:0000256" key="1">
    <source>
        <dbReference type="ARBA" id="ARBA00000085"/>
    </source>
</evidence>
<dbReference type="SUPFAM" id="SSF55785">
    <property type="entry name" value="PYP-like sensor domain (PAS domain)"/>
    <property type="match status" value="3"/>
</dbReference>
<dbReference type="Gene3D" id="3.30.565.10">
    <property type="entry name" value="Histidine kinase-like ATPase, C-terminal domain"/>
    <property type="match status" value="1"/>
</dbReference>
<dbReference type="InterPro" id="IPR003661">
    <property type="entry name" value="HisK_dim/P_dom"/>
</dbReference>
<dbReference type="InterPro" id="IPR035965">
    <property type="entry name" value="PAS-like_dom_sf"/>
</dbReference>
<dbReference type="Pfam" id="PF13426">
    <property type="entry name" value="PAS_9"/>
    <property type="match status" value="1"/>
</dbReference>
<dbReference type="RefSeq" id="WP_162667789.1">
    <property type="nucleotide sequence ID" value="NZ_LR593886.1"/>
</dbReference>
<organism evidence="9 10">
    <name type="scientific">Gemmata massiliana</name>
    <dbReference type="NCBI Taxonomy" id="1210884"/>
    <lineage>
        <taxon>Bacteria</taxon>
        <taxon>Pseudomonadati</taxon>
        <taxon>Planctomycetota</taxon>
        <taxon>Planctomycetia</taxon>
        <taxon>Gemmatales</taxon>
        <taxon>Gemmataceae</taxon>
        <taxon>Gemmata</taxon>
    </lineage>
</organism>
<dbReference type="SMART" id="SM00387">
    <property type="entry name" value="HATPase_c"/>
    <property type="match status" value="1"/>
</dbReference>
<dbReference type="EC" id="2.7.13.3" evidence="2"/>
<dbReference type="SMART" id="SM00091">
    <property type="entry name" value="PAS"/>
    <property type="match status" value="2"/>
</dbReference>
<dbReference type="SMART" id="SM00448">
    <property type="entry name" value="REC"/>
    <property type="match status" value="2"/>
</dbReference>
<dbReference type="SMART" id="SM00388">
    <property type="entry name" value="HisKA"/>
    <property type="match status" value="1"/>
</dbReference>
<dbReference type="InterPro" id="IPR004358">
    <property type="entry name" value="Sig_transdc_His_kin-like_C"/>
</dbReference>
<dbReference type="CDD" id="cd00082">
    <property type="entry name" value="HisKA"/>
    <property type="match status" value="1"/>
</dbReference>
<dbReference type="Proteomes" id="UP000464178">
    <property type="component" value="Chromosome"/>
</dbReference>
<evidence type="ECO:0000313" key="9">
    <source>
        <dbReference type="EMBL" id="VTR92997.1"/>
    </source>
</evidence>
<dbReference type="InterPro" id="IPR036097">
    <property type="entry name" value="HisK_dim/P_sf"/>
</dbReference>
<dbReference type="InterPro" id="IPR013656">
    <property type="entry name" value="PAS_4"/>
</dbReference>
<dbReference type="AlphaFoldDB" id="A0A6P2CWM1"/>
<dbReference type="Pfam" id="PF08447">
    <property type="entry name" value="PAS_3"/>
    <property type="match status" value="1"/>
</dbReference>
<protein>
    <recommendedName>
        <fullName evidence="2">histidine kinase</fullName>
        <ecNumber evidence="2">2.7.13.3</ecNumber>
    </recommendedName>
</protein>
<dbReference type="InterPro" id="IPR000014">
    <property type="entry name" value="PAS"/>
</dbReference>
<dbReference type="Gene3D" id="3.30.450.20">
    <property type="entry name" value="PAS domain"/>
    <property type="match status" value="3"/>
</dbReference>